<feature type="domain" description="2TM" evidence="2">
    <location>
        <begin position="63"/>
        <end position="121"/>
    </location>
</feature>
<evidence type="ECO:0000313" key="4">
    <source>
        <dbReference type="Proteomes" id="UP000622533"/>
    </source>
</evidence>
<dbReference type="Pfam" id="PF13239">
    <property type="entry name" value="2TM"/>
    <property type="match status" value="1"/>
</dbReference>
<evidence type="ECO:0000313" key="3">
    <source>
        <dbReference type="EMBL" id="MBE9025890.1"/>
    </source>
</evidence>
<keyword evidence="4" id="KW-1185">Reference proteome</keyword>
<proteinExistence type="predicted"/>
<organism evidence="3 4">
    <name type="scientific">Desmonostoc muscorum LEGE 12446</name>
    <dbReference type="NCBI Taxonomy" id="1828758"/>
    <lineage>
        <taxon>Bacteria</taxon>
        <taxon>Bacillati</taxon>
        <taxon>Cyanobacteriota</taxon>
        <taxon>Cyanophyceae</taxon>
        <taxon>Nostocales</taxon>
        <taxon>Nostocaceae</taxon>
        <taxon>Desmonostoc</taxon>
    </lineage>
</organism>
<gene>
    <name evidence="3" type="ORF">IQ276_26775</name>
</gene>
<reference evidence="3" key="1">
    <citation type="submission" date="2020-10" db="EMBL/GenBank/DDBJ databases">
        <authorList>
            <person name="Castelo-Branco R."/>
            <person name="Eusebio N."/>
            <person name="Adriana R."/>
            <person name="Vieira A."/>
            <person name="Brugerolle De Fraissinette N."/>
            <person name="Rezende De Castro R."/>
            <person name="Schneider M.P."/>
            <person name="Vasconcelos V."/>
            <person name="Leao P.N."/>
        </authorList>
    </citation>
    <scope>NUCLEOTIDE SEQUENCE</scope>
    <source>
        <strain evidence="3">LEGE 12446</strain>
    </source>
</reference>
<comment type="caution">
    <text evidence="3">The sequence shown here is derived from an EMBL/GenBank/DDBJ whole genome shotgun (WGS) entry which is preliminary data.</text>
</comment>
<dbReference type="InterPro" id="IPR025698">
    <property type="entry name" value="2TM_dom"/>
</dbReference>
<sequence>MSYNSEDVQKILEIALTDRQEGEFSREQLLEMASELGISANTLEKTEQKWLVQQEEELVRGIFNTLRRRDFWKHFISFIAVNLFLILLNLITSPSYFWSIFPVLGWGLGLFFHWWNVYQTKTEDD</sequence>
<feature type="transmembrane region" description="Helical" evidence="1">
    <location>
        <begin position="96"/>
        <end position="115"/>
    </location>
</feature>
<dbReference type="EMBL" id="JADEXS010000499">
    <property type="protein sequence ID" value="MBE9025890.1"/>
    <property type="molecule type" value="Genomic_DNA"/>
</dbReference>
<keyword evidence="1" id="KW-0812">Transmembrane</keyword>
<evidence type="ECO:0000256" key="1">
    <source>
        <dbReference type="SAM" id="Phobius"/>
    </source>
</evidence>
<keyword evidence="1" id="KW-1133">Transmembrane helix</keyword>
<name>A0A8J7DFR0_DESMC</name>
<protein>
    <submittedName>
        <fullName evidence="3">2TM domain-containing protein</fullName>
    </submittedName>
</protein>
<keyword evidence="1" id="KW-0472">Membrane</keyword>
<accession>A0A8J7DFR0</accession>
<evidence type="ECO:0000259" key="2">
    <source>
        <dbReference type="Pfam" id="PF13239"/>
    </source>
</evidence>
<dbReference type="Proteomes" id="UP000622533">
    <property type="component" value="Unassembled WGS sequence"/>
</dbReference>
<dbReference type="AlphaFoldDB" id="A0A8J7DFR0"/>
<feature type="transmembrane region" description="Helical" evidence="1">
    <location>
        <begin position="71"/>
        <end position="90"/>
    </location>
</feature>
<dbReference type="RefSeq" id="WP_193921266.1">
    <property type="nucleotide sequence ID" value="NZ_JADEXS020000001.1"/>
</dbReference>